<accession>A0A370L677</accession>
<keyword evidence="6" id="KW-1185">Reference proteome</keyword>
<comment type="caution">
    <text evidence="5">The sequence shown here is derived from an EMBL/GenBank/DDBJ whole genome shotgun (WGS) entry which is preliminary data.</text>
</comment>
<dbReference type="AlphaFoldDB" id="A0A370L677"/>
<evidence type="ECO:0000259" key="4">
    <source>
        <dbReference type="Pfam" id="PF03328"/>
    </source>
</evidence>
<evidence type="ECO:0000313" key="6">
    <source>
        <dbReference type="Proteomes" id="UP000255207"/>
    </source>
</evidence>
<keyword evidence="3" id="KW-0456">Lyase</keyword>
<dbReference type="InterPro" id="IPR005000">
    <property type="entry name" value="Aldolase/citrate-lyase_domain"/>
</dbReference>
<dbReference type="GO" id="GO:0016832">
    <property type="term" value="F:aldehyde-lyase activity"/>
    <property type="evidence" value="ECO:0007669"/>
    <property type="project" value="TreeGrafter"/>
</dbReference>
<evidence type="ECO:0000256" key="2">
    <source>
        <dbReference type="ARBA" id="ARBA00022723"/>
    </source>
</evidence>
<dbReference type="Gene3D" id="3.20.20.60">
    <property type="entry name" value="Phosphoenolpyruvate-binding domains"/>
    <property type="match status" value="1"/>
</dbReference>
<feature type="domain" description="HpcH/HpaI aldolase/citrate lyase" evidence="4">
    <location>
        <begin position="24"/>
        <end position="227"/>
    </location>
</feature>
<dbReference type="InterPro" id="IPR015813">
    <property type="entry name" value="Pyrv/PenolPyrv_kinase-like_dom"/>
</dbReference>
<dbReference type="EMBL" id="QQTP01000006">
    <property type="protein sequence ID" value="RDJ24749.1"/>
    <property type="molecule type" value="Genomic_DNA"/>
</dbReference>
<comment type="similarity">
    <text evidence="1">Belongs to the HpcH/HpaI aldolase family.</text>
</comment>
<protein>
    <submittedName>
        <fullName evidence="5">Aldolase</fullName>
    </submittedName>
</protein>
<evidence type="ECO:0000256" key="3">
    <source>
        <dbReference type="ARBA" id="ARBA00023239"/>
    </source>
</evidence>
<dbReference type="SUPFAM" id="SSF51621">
    <property type="entry name" value="Phosphoenolpyruvate/pyruvate domain"/>
    <property type="match status" value="1"/>
</dbReference>
<gene>
    <name evidence="5" type="ORF">DWE98_13855</name>
</gene>
<dbReference type="Proteomes" id="UP000255207">
    <property type="component" value="Unassembled WGS sequence"/>
</dbReference>
<dbReference type="GO" id="GO:0046872">
    <property type="term" value="F:metal ion binding"/>
    <property type="evidence" value="ECO:0007669"/>
    <property type="project" value="UniProtKB-KW"/>
</dbReference>
<evidence type="ECO:0000313" key="5">
    <source>
        <dbReference type="EMBL" id="RDJ24749.1"/>
    </source>
</evidence>
<proteinExistence type="inferred from homology"/>
<dbReference type="GO" id="GO:0005737">
    <property type="term" value="C:cytoplasm"/>
    <property type="evidence" value="ECO:0007669"/>
    <property type="project" value="TreeGrafter"/>
</dbReference>
<dbReference type="InterPro" id="IPR040442">
    <property type="entry name" value="Pyrv_kinase-like_dom_sf"/>
</dbReference>
<dbReference type="InterPro" id="IPR050251">
    <property type="entry name" value="HpcH-HpaI_aldolase"/>
</dbReference>
<dbReference type="PANTHER" id="PTHR30502">
    <property type="entry name" value="2-KETO-3-DEOXY-L-RHAMNONATE ALDOLASE"/>
    <property type="match status" value="1"/>
</dbReference>
<dbReference type="Pfam" id="PF03328">
    <property type="entry name" value="HpcH_HpaI"/>
    <property type="match status" value="1"/>
</dbReference>
<evidence type="ECO:0000256" key="1">
    <source>
        <dbReference type="ARBA" id="ARBA00005568"/>
    </source>
</evidence>
<dbReference type="PANTHER" id="PTHR30502:SF0">
    <property type="entry name" value="PHOSPHOENOLPYRUVATE CARBOXYLASE FAMILY PROTEIN"/>
    <property type="match status" value="1"/>
</dbReference>
<sequence>MSGARPAATEFRSRISRKEHVLGTFIKTPTSHTTEIVGSIGFDFVIIDQEHAPFDRNSIDMACLGARASGTAALVRVAEPTPASILSVLDLGATGVLVPHVDSPEKARMIAAACRYRGGNRGFSNTTRAGNFGGASFDDHIAAQDAQVACVAMIEDEVALDQLDAIAAVEGIDAFFIGRGDLTAALGIERMEAAVRRIAAAARAADRTTMVMVSSKADAKAMKDLGATAFIVSNDQNFLKSAASAALKDYGDPAAW</sequence>
<organism evidence="5 6">
    <name type="scientific">Bosea caraganae</name>
    <dbReference type="NCBI Taxonomy" id="2763117"/>
    <lineage>
        <taxon>Bacteria</taxon>
        <taxon>Pseudomonadati</taxon>
        <taxon>Pseudomonadota</taxon>
        <taxon>Alphaproteobacteria</taxon>
        <taxon>Hyphomicrobiales</taxon>
        <taxon>Boseaceae</taxon>
        <taxon>Bosea</taxon>
    </lineage>
</organism>
<dbReference type="OrthoDB" id="9802624at2"/>
<name>A0A370L677_9HYPH</name>
<reference evidence="6" key="1">
    <citation type="submission" date="2018-07" db="EMBL/GenBank/DDBJ databases">
        <authorList>
            <person name="Safronova V.I."/>
            <person name="Chirak E.R."/>
            <person name="Sazanova A.L."/>
        </authorList>
    </citation>
    <scope>NUCLEOTIDE SEQUENCE [LARGE SCALE GENOMIC DNA]</scope>
    <source>
        <strain evidence="6">RCAM04685</strain>
    </source>
</reference>
<dbReference type="RefSeq" id="WP_114829845.1">
    <property type="nucleotide sequence ID" value="NZ_QQTO01000033.1"/>
</dbReference>
<keyword evidence="2" id="KW-0479">Metal-binding</keyword>